<evidence type="ECO:0000259" key="2">
    <source>
        <dbReference type="Pfam" id="PF07589"/>
    </source>
</evidence>
<proteinExistence type="predicted"/>
<dbReference type="AlphaFoldDB" id="A0A562VHI9"/>
<feature type="signal peptide" evidence="1">
    <location>
        <begin position="1"/>
        <end position="23"/>
    </location>
</feature>
<evidence type="ECO:0000313" key="3">
    <source>
        <dbReference type="EMBL" id="TWJ17332.1"/>
    </source>
</evidence>
<dbReference type="InterPro" id="IPR013424">
    <property type="entry name" value="Ice-binding_C"/>
</dbReference>
<dbReference type="RefSeq" id="WP_145024406.1">
    <property type="nucleotide sequence ID" value="NZ_VLLN01000022.1"/>
</dbReference>
<evidence type="ECO:0000313" key="4">
    <source>
        <dbReference type="Proteomes" id="UP000319449"/>
    </source>
</evidence>
<organism evidence="3 4">
    <name type="scientific">Geobacter argillaceus</name>
    <dbReference type="NCBI Taxonomy" id="345631"/>
    <lineage>
        <taxon>Bacteria</taxon>
        <taxon>Pseudomonadati</taxon>
        <taxon>Thermodesulfobacteriota</taxon>
        <taxon>Desulfuromonadia</taxon>
        <taxon>Geobacterales</taxon>
        <taxon>Geobacteraceae</taxon>
        <taxon>Geobacter</taxon>
    </lineage>
</organism>
<gene>
    <name evidence="3" type="ORF">JN12_03108</name>
</gene>
<sequence length="271" mass="28141">MKTKLIALLASCMLMATAATAMAVPVPVGATTFHWTNYENHLSTTATSPQTLSGVFSLDTISPKGGSPTWAQGNGGQYLYGYFDSLLTTSAVGEKVGSQTTFSGGKLYVFETTSVFDLTKTATIFSDLAAAGTLWLSADFVAGGDFTQPASTLVATITGGGNSGTTPNYPAIKGRGTSLLDVTGGTMFSTFNTNSFTRFDGSGQFADLSMENTFAIINNGTSPLVNTYKGWDVVSSDPIDAVATPEPGTFALLGAGLIGLGFFGRKRSRKA</sequence>
<keyword evidence="1" id="KW-0732">Signal</keyword>
<dbReference type="Pfam" id="PF07589">
    <property type="entry name" value="PEP-CTERM"/>
    <property type="match status" value="1"/>
</dbReference>
<comment type="caution">
    <text evidence="3">The sequence shown here is derived from an EMBL/GenBank/DDBJ whole genome shotgun (WGS) entry which is preliminary data.</text>
</comment>
<protein>
    <submittedName>
        <fullName evidence="3">Putative secreted protein with PEP-CTERM sorting signal</fullName>
    </submittedName>
</protein>
<reference evidence="3 4" key="1">
    <citation type="submission" date="2019-07" db="EMBL/GenBank/DDBJ databases">
        <title>Genomic Encyclopedia of Archaeal and Bacterial Type Strains, Phase II (KMG-II): from individual species to whole genera.</title>
        <authorList>
            <person name="Goeker M."/>
        </authorList>
    </citation>
    <scope>NUCLEOTIDE SEQUENCE [LARGE SCALE GENOMIC DNA]</scope>
    <source>
        <strain evidence="3 4">ATCC BAA-1139</strain>
    </source>
</reference>
<name>A0A562VHI9_9BACT</name>
<dbReference type="Proteomes" id="UP000319449">
    <property type="component" value="Unassembled WGS sequence"/>
</dbReference>
<feature type="chain" id="PRO_5021801880" evidence="1">
    <location>
        <begin position="24"/>
        <end position="271"/>
    </location>
</feature>
<keyword evidence="4" id="KW-1185">Reference proteome</keyword>
<dbReference type="NCBIfam" id="TIGR02595">
    <property type="entry name" value="PEP_CTERM"/>
    <property type="match status" value="1"/>
</dbReference>
<dbReference type="EMBL" id="VLLN01000022">
    <property type="protein sequence ID" value="TWJ17332.1"/>
    <property type="molecule type" value="Genomic_DNA"/>
</dbReference>
<accession>A0A562VHI9</accession>
<evidence type="ECO:0000256" key="1">
    <source>
        <dbReference type="SAM" id="SignalP"/>
    </source>
</evidence>
<feature type="domain" description="Ice-binding protein C-terminal" evidence="2">
    <location>
        <begin position="243"/>
        <end position="266"/>
    </location>
</feature>